<feature type="region of interest" description="Disordered" evidence="1">
    <location>
        <begin position="19"/>
        <end position="59"/>
    </location>
</feature>
<feature type="compositionally biased region" description="Basic and acidic residues" evidence="1">
    <location>
        <begin position="41"/>
        <end position="59"/>
    </location>
</feature>
<dbReference type="Proteomes" id="UP000588277">
    <property type="component" value="Unassembled WGS sequence"/>
</dbReference>
<keyword evidence="3" id="KW-1185">Reference proteome</keyword>
<dbReference type="EMBL" id="JAAIIH010000007">
    <property type="protein sequence ID" value="NMN00558.1"/>
    <property type="molecule type" value="Genomic_DNA"/>
</dbReference>
<feature type="compositionally biased region" description="Polar residues" evidence="1">
    <location>
        <begin position="97"/>
        <end position="110"/>
    </location>
</feature>
<feature type="region of interest" description="Disordered" evidence="1">
    <location>
        <begin position="219"/>
        <end position="252"/>
    </location>
</feature>
<evidence type="ECO:0000313" key="2">
    <source>
        <dbReference type="EMBL" id="NMN00558.1"/>
    </source>
</evidence>
<feature type="compositionally biased region" description="Basic and acidic residues" evidence="1">
    <location>
        <begin position="227"/>
        <end position="237"/>
    </location>
</feature>
<organism evidence="2 3">
    <name type="scientific">Bifidobacterium moraviense</name>
    <dbReference type="NCBI Taxonomy" id="2675323"/>
    <lineage>
        <taxon>Bacteria</taxon>
        <taxon>Bacillati</taxon>
        <taxon>Actinomycetota</taxon>
        <taxon>Actinomycetes</taxon>
        <taxon>Bifidobacteriales</taxon>
        <taxon>Bifidobacteriaceae</taxon>
        <taxon>Bifidobacterium</taxon>
    </lineage>
</organism>
<reference evidence="2 3" key="1">
    <citation type="submission" date="2020-02" db="EMBL/GenBank/DDBJ databases">
        <title>Characterization of phylogenetic diversity of novel bifidobacterial species isolated in Czech ZOOs.</title>
        <authorList>
            <person name="Lugli G.A."/>
            <person name="Vera N.B."/>
            <person name="Ventura M."/>
        </authorList>
    </citation>
    <scope>NUCLEOTIDE SEQUENCE [LARGE SCALE GENOMIC DNA]</scope>
    <source>
        <strain evidence="2 3">DSM 109958</strain>
    </source>
</reference>
<comment type="caution">
    <text evidence="2">The sequence shown here is derived from an EMBL/GenBank/DDBJ whole genome shotgun (WGS) entry which is preliminary data.</text>
</comment>
<protein>
    <submittedName>
        <fullName evidence="2">Uncharacterized protein</fullName>
    </submittedName>
</protein>
<feature type="region of interest" description="Disordered" evidence="1">
    <location>
        <begin position="93"/>
        <end position="181"/>
    </location>
</feature>
<dbReference type="AlphaFoldDB" id="A0A7Y0F231"/>
<sequence>MRSRAGPCAALRKDRCRSDASRTCGSPFSEAPNMTMRRSSQRCDERPSRDPAGIHKPADHHNIAAGDHRRTALATAWWPLVTTLLWTTIGRPLRPSHSGQSQQRCRQKPSQGHRDHSAMVDHSNIVTNDHRKTRQASANRSITATLSRTTIEEPHRPFHSGRSSQRCDERPSKDPADVREPADHHNIAAGDHRGAIPTAPWWSIIATLLWTTIERPLRLPHSGRSSQRCDEGLESRARSRRTATRTGRRRRRCVGWHGGVSSAVRRRSPSAALAAARQWP</sequence>
<evidence type="ECO:0000256" key="1">
    <source>
        <dbReference type="SAM" id="MobiDB-lite"/>
    </source>
</evidence>
<name>A0A7Y0F231_9BIFI</name>
<proteinExistence type="predicted"/>
<gene>
    <name evidence="2" type="ORF">G1C96_1137</name>
</gene>
<feature type="compositionally biased region" description="Polar residues" evidence="1">
    <location>
        <begin position="135"/>
        <end position="149"/>
    </location>
</feature>
<feature type="compositionally biased region" description="Basic residues" evidence="1">
    <location>
        <begin position="238"/>
        <end position="252"/>
    </location>
</feature>
<feature type="compositionally biased region" description="Basic and acidic residues" evidence="1">
    <location>
        <begin position="165"/>
        <end position="181"/>
    </location>
</feature>
<evidence type="ECO:0000313" key="3">
    <source>
        <dbReference type="Proteomes" id="UP000588277"/>
    </source>
</evidence>
<accession>A0A7Y0F231</accession>